<evidence type="ECO:0000256" key="1">
    <source>
        <dbReference type="ARBA" id="ARBA00012528"/>
    </source>
</evidence>
<dbReference type="Gene3D" id="3.30.450.20">
    <property type="entry name" value="PAS domain"/>
    <property type="match status" value="2"/>
</dbReference>
<comment type="caution">
    <text evidence="5">The sequence shown here is derived from an EMBL/GenBank/DDBJ whole genome shotgun (WGS) entry which is preliminary data.</text>
</comment>
<dbReference type="NCBIfam" id="TIGR00254">
    <property type="entry name" value="GGDEF"/>
    <property type="match status" value="1"/>
</dbReference>
<dbReference type="SUPFAM" id="SSF55073">
    <property type="entry name" value="Nucleotide cyclase"/>
    <property type="match status" value="1"/>
</dbReference>
<dbReference type="EMBL" id="JABCSC020000001">
    <property type="protein sequence ID" value="NSL53415.1"/>
    <property type="molecule type" value="Genomic_DNA"/>
</dbReference>
<organism evidence="5 6">
    <name type="scientific">Uliginosibacterium aquaticum</name>
    <dbReference type="NCBI Taxonomy" id="2731212"/>
    <lineage>
        <taxon>Bacteria</taxon>
        <taxon>Pseudomonadati</taxon>
        <taxon>Pseudomonadota</taxon>
        <taxon>Betaproteobacteria</taxon>
        <taxon>Rhodocyclales</taxon>
        <taxon>Zoogloeaceae</taxon>
        <taxon>Uliginosibacterium</taxon>
    </lineage>
</organism>
<keyword evidence="3" id="KW-0472">Membrane</keyword>
<feature type="transmembrane region" description="Helical" evidence="3">
    <location>
        <begin position="295"/>
        <end position="314"/>
    </location>
</feature>
<feature type="domain" description="GGDEF" evidence="4">
    <location>
        <begin position="362"/>
        <end position="492"/>
    </location>
</feature>
<evidence type="ECO:0000313" key="6">
    <source>
        <dbReference type="Proteomes" id="UP000778523"/>
    </source>
</evidence>
<dbReference type="InterPro" id="IPR000160">
    <property type="entry name" value="GGDEF_dom"/>
</dbReference>
<comment type="catalytic activity">
    <reaction evidence="2">
        <text>2 GTP = 3',3'-c-di-GMP + 2 diphosphate</text>
        <dbReference type="Rhea" id="RHEA:24898"/>
        <dbReference type="ChEBI" id="CHEBI:33019"/>
        <dbReference type="ChEBI" id="CHEBI:37565"/>
        <dbReference type="ChEBI" id="CHEBI:58805"/>
        <dbReference type="EC" id="2.7.7.65"/>
    </reaction>
</comment>
<reference evidence="5 6" key="1">
    <citation type="submission" date="2020-06" db="EMBL/GenBank/DDBJ databases">
        <title>Draft genome of Uliginosibacterium sp. IMCC34675.</title>
        <authorList>
            <person name="Song J."/>
        </authorList>
    </citation>
    <scope>NUCLEOTIDE SEQUENCE [LARGE SCALE GENOMIC DNA]</scope>
    <source>
        <strain evidence="5 6">IMCC34675</strain>
    </source>
</reference>
<dbReference type="PANTHER" id="PTHR45138">
    <property type="entry name" value="REGULATORY COMPONENTS OF SENSORY TRANSDUCTION SYSTEM"/>
    <property type="match status" value="1"/>
</dbReference>
<evidence type="ECO:0000256" key="3">
    <source>
        <dbReference type="SAM" id="Phobius"/>
    </source>
</evidence>
<keyword evidence="6" id="KW-1185">Reference proteome</keyword>
<evidence type="ECO:0000256" key="2">
    <source>
        <dbReference type="ARBA" id="ARBA00034247"/>
    </source>
</evidence>
<sequence>MFTPVQIHHSAPSILRRGLWLSMFALLAVMWGLVLVFSGMYRDRLLSDATRELEQLNSVVTQHTLALLKSVETDLRVVDLWLQAHVNSDPLTDPAFLALLEELRRLSGDLIDLRLLSSDGTVHPGADAAGSGPVNVSDRDYFKAQLGHGERRLYIGSPVVRRTTGTWGIPISWRLENERAGLKMVVAVVELDRLIKPHEQWRLKEWGGLLLVRADGRLLSRAPMDPAMLGKDVSGSPNFPRFHTAERGHFESDGRFSDGVRRIVSFEHLPDKSLFVVATRGFDEALEPYFATRRLVFTVAGVLSVLALAFAGFMHRIQRSLFKAQHHIQRLAMEDELTGVMNRRAFFLQAGREFARVSRAKGRLSLLMMDIDHFKQINDRHGHAVGDEVLAALPALWAQALRRGDLLGRLGGEEFGVLLPDTGPEGAAEIAERLRALSARSRPSSRVAALEVTISIGVASSTPADADWQAILARADAALYRAKATGRNRVEA</sequence>
<dbReference type="EC" id="2.7.7.65" evidence="1"/>
<feature type="transmembrane region" description="Helical" evidence="3">
    <location>
        <begin position="20"/>
        <end position="41"/>
    </location>
</feature>
<dbReference type="CDD" id="cd01949">
    <property type="entry name" value="GGDEF"/>
    <property type="match status" value="1"/>
</dbReference>
<evidence type="ECO:0000259" key="4">
    <source>
        <dbReference type="PROSITE" id="PS50887"/>
    </source>
</evidence>
<keyword evidence="3" id="KW-0812">Transmembrane</keyword>
<dbReference type="PANTHER" id="PTHR45138:SF9">
    <property type="entry name" value="DIGUANYLATE CYCLASE DGCM-RELATED"/>
    <property type="match status" value="1"/>
</dbReference>
<dbReference type="Pfam" id="PF00990">
    <property type="entry name" value="GGDEF"/>
    <property type="match status" value="1"/>
</dbReference>
<dbReference type="PROSITE" id="PS50887">
    <property type="entry name" value="GGDEF"/>
    <property type="match status" value="1"/>
</dbReference>
<dbReference type="InterPro" id="IPR050469">
    <property type="entry name" value="Diguanylate_Cyclase"/>
</dbReference>
<protein>
    <recommendedName>
        <fullName evidence="1">diguanylate cyclase</fullName>
        <ecNumber evidence="1">2.7.7.65</ecNumber>
    </recommendedName>
</protein>
<name>A0ABX2IH53_9RHOO</name>
<dbReference type="CDD" id="cd12914">
    <property type="entry name" value="PDC1_DGC_like"/>
    <property type="match status" value="1"/>
</dbReference>
<gene>
    <name evidence="5" type="ORF">HJ583_000105</name>
</gene>
<keyword evidence="3" id="KW-1133">Transmembrane helix</keyword>
<dbReference type="Proteomes" id="UP000778523">
    <property type="component" value="Unassembled WGS sequence"/>
</dbReference>
<dbReference type="InterPro" id="IPR043128">
    <property type="entry name" value="Rev_trsase/Diguanyl_cyclase"/>
</dbReference>
<dbReference type="CDD" id="cd12915">
    <property type="entry name" value="PDC2_DGC_like"/>
    <property type="match status" value="1"/>
</dbReference>
<dbReference type="SMART" id="SM00267">
    <property type="entry name" value="GGDEF"/>
    <property type="match status" value="1"/>
</dbReference>
<accession>A0ABX2IH53</accession>
<dbReference type="RefSeq" id="WP_170019424.1">
    <property type="nucleotide sequence ID" value="NZ_JABCSC020000001.1"/>
</dbReference>
<proteinExistence type="predicted"/>
<dbReference type="InterPro" id="IPR029787">
    <property type="entry name" value="Nucleotide_cyclase"/>
</dbReference>
<dbReference type="Gene3D" id="3.30.70.270">
    <property type="match status" value="1"/>
</dbReference>
<evidence type="ECO:0000313" key="5">
    <source>
        <dbReference type="EMBL" id="NSL53415.1"/>
    </source>
</evidence>